<dbReference type="Ensembl" id="ENSNNAT00000012735.1">
    <property type="protein sequence ID" value="ENSNNAP00000012172.1"/>
    <property type="gene ID" value="ENSNNAG00000008196.1"/>
</dbReference>
<name>A0A8C7DWW4_NAJNA</name>
<evidence type="ECO:0000313" key="2">
    <source>
        <dbReference type="Ensembl" id="ENSNNAP00000012172.1"/>
    </source>
</evidence>
<evidence type="ECO:0000256" key="1">
    <source>
        <dbReference type="SAM" id="SignalP"/>
    </source>
</evidence>
<organism evidence="2 3">
    <name type="scientific">Naja naja</name>
    <name type="common">Indian cobra</name>
    <dbReference type="NCBI Taxonomy" id="35670"/>
    <lineage>
        <taxon>Eukaryota</taxon>
        <taxon>Metazoa</taxon>
        <taxon>Chordata</taxon>
        <taxon>Craniata</taxon>
        <taxon>Vertebrata</taxon>
        <taxon>Euteleostomi</taxon>
        <taxon>Lepidosauria</taxon>
        <taxon>Squamata</taxon>
        <taxon>Bifurcata</taxon>
        <taxon>Unidentata</taxon>
        <taxon>Episquamata</taxon>
        <taxon>Toxicofera</taxon>
        <taxon>Serpentes</taxon>
        <taxon>Colubroidea</taxon>
        <taxon>Elapidae</taxon>
        <taxon>Elapinae</taxon>
        <taxon>Naja</taxon>
    </lineage>
</organism>
<dbReference type="InterPro" id="IPR039015">
    <property type="entry name" value="ENDOD1"/>
</dbReference>
<dbReference type="SUPFAM" id="SSF54060">
    <property type="entry name" value="His-Me finger endonucleases"/>
    <property type="match status" value="1"/>
</dbReference>
<sequence>MWLLWIFSLAASFLLPATGEVVQSFSQCHQFFLNGTPPNVVPEKPARICQKYNNKYHFATMYDKSRRIPIFSAYKYESGSGRRPTVWMIEPQVRGVPILKLNIHQMEATLKEQSVVKK</sequence>
<dbReference type="OrthoDB" id="69221at2759"/>
<reference evidence="2" key="2">
    <citation type="submission" date="2025-09" db="UniProtKB">
        <authorList>
            <consortium name="Ensembl"/>
        </authorList>
    </citation>
    <scope>IDENTIFICATION</scope>
</reference>
<dbReference type="Proteomes" id="UP000694559">
    <property type="component" value="Unplaced"/>
</dbReference>
<dbReference type="InterPro" id="IPR044925">
    <property type="entry name" value="His-Me_finger_sf"/>
</dbReference>
<keyword evidence="3" id="KW-1185">Reference proteome</keyword>
<feature type="signal peptide" evidence="1">
    <location>
        <begin position="1"/>
        <end position="19"/>
    </location>
</feature>
<proteinExistence type="predicted"/>
<dbReference type="PANTHER" id="PTHR21472">
    <property type="entry name" value="ENDONUCLEASE DOMAIN-CONTAINING 1 PROTEIN ENDOD1"/>
    <property type="match status" value="1"/>
</dbReference>
<protein>
    <submittedName>
        <fullName evidence="2">Uncharacterized protein</fullName>
    </submittedName>
</protein>
<feature type="chain" id="PRO_5034124638" evidence="1">
    <location>
        <begin position="20"/>
        <end position="118"/>
    </location>
</feature>
<accession>A0A8C7DWW4</accession>
<dbReference type="Gene3D" id="3.40.570.10">
    <property type="entry name" value="Extracellular Endonuclease, subunit A"/>
    <property type="match status" value="1"/>
</dbReference>
<dbReference type="PANTHER" id="PTHR21472:SF26">
    <property type="entry name" value="ENDONUCLEASE DOMAIN CONTAINING 1"/>
    <property type="match status" value="1"/>
</dbReference>
<evidence type="ECO:0000313" key="3">
    <source>
        <dbReference type="Proteomes" id="UP000694559"/>
    </source>
</evidence>
<dbReference type="InterPro" id="IPR044929">
    <property type="entry name" value="DNA/RNA_non-sp_Endonuclease_sf"/>
</dbReference>
<dbReference type="GeneTree" id="ENSGT01030000234592"/>
<dbReference type="AlphaFoldDB" id="A0A8C7DWW4"/>
<keyword evidence="1" id="KW-0732">Signal</keyword>
<dbReference type="OMA" id="CIRWETR"/>
<reference evidence="2" key="1">
    <citation type="submission" date="2025-08" db="UniProtKB">
        <authorList>
            <consortium name="Ensembl"/>
        </authorList>
    </citation>
    <scope>IDENTIFICATION</scope>
</reference>